<reference evidence="3 4" key="1">
    <citation type="journal article" date="2018" name="Cell">
        <title>The Chara Genome: Secondary Complexity and Implications for Plant Terrestrialization.</title>
        <authorList>
            <person name="Nishiyama T."/>
            <person name="Sakayama H."/>
            <person name="Vries J.D."/>
            <person name="Buschmann H."/>
            <person name="Saint-Marcoux D."/>
            <person name="Ullrich K.K."/>
            <person name="Haas F.B."/>
            <person name="Vanderstraeten L."/>
            <person name="Becker D."/>
            <person name="Lang D."/>
            <person name="Vosolsobe S."/>
            <person name="Rombauts S."/>
            <person name="Wilhelmsson P.K.I."/>
            <person name="Janitza P."/>
            <person name="Kern R."/>
            <person name="Heyl A."/>
            <person name="Rumpler F."/>
            <person name="Villalobos L.I.A.C."/>
            <person name="Clay J.M."/>
            <person name="Skokan R."/>
            <person name="Toyoda A."/>
            <person name="Suzuki Y."/>
            <person name="Kagoshima H."/>
            <person name="Schijlen E."/>
            <person name="Tajeshwar N."/>
            <person name="Catarino B."/>
            <person name="Hetherington A.J."/>
            <person name="Saltykova A."/>
            <person name="Bonnot C."/>
            <person name="Breuninger H."/>
            <person name="Symeonidi A."/>
            <person name="Radhakrishnan G.V."/>
            <person name="Van Nieuwerburgh F."/>
            <person name="Deforce D."/>
            <person name="Chang C."/>
            <person name="Karol K.G."/>
            <person name="Hedrich R."/>
            <person name="Ulvskov P."/>
            <person name="Glockner G."/>
            <person name="Delwiche C.F."/>
            <person name="Petrasek J."/>
            <person name="Van de Peer Y."/>
            <person name="Friml J."/>
            <person name="Beilby M."/>
            <person name="Dolan L."/>
            <person name="Kohara Y."/>
            <person name="Sugano S."/>
            <person name="Fujiyama A."/>
            <person name="Delaux P.-M."/>
            <person name="Quint M."/>
            <person name="TheiBen G."/>
            <person name="Hagemann M."/>
            <person name="Harholt J."/>
            <person name="Dunand C."/>
            <person name="Zachgo S."/>
            <person name="Langdale J."/>
            <person name="Maumus F."/>
            <person name="Straeten D.V.D."/>
            <person name="Gould S.B."/>
            <person name="Rensing S.A."/>
        </authorList>
    </citation>
    <scope>NUCLEOTIDE SEQUENCE [LARGE SCALE GENOMIC DNA]</scope>
    <source>
        <strain evidence="3 4">S276</strain>
    </source>
</reference>
<feature type="compositionally biased region" description="Basic and acidic residues" evidence="2">
    <location>
        <begin position="165"/>
        <end position="176"/>
    </location>
</feature>
<feature type="compositionally biased region" description="Low complexity" evidence="2">
    <location>
        <begin position="526"/>
        <end position="538"/>
    </location>
</feature>
<feature type="compositionally biased region" description="Basic and acidic residues" evidence="2">
    <location>
        <begin position="422"/>
        <end position="433"/>
    </location>
</feature>
<feature type="region of interest" description="Disordered" evidence="2">
    <location>
        <begin position="319"/>
        <end position="364"/>
    </location>
</feature>
<feature type="region of interest" description="Disordered" evidence="2">
    <location>
        <begin position="819"/>
        <end position="840"/>
    </location>
</feature>
<feature type="region of interest" description="Disordered" evidence="2">
    <location>
        <begin position="145"/>
        <end position="280"/>
    </location>
</feature>
<feature type="compositionally biased region" description="Basic and acidic residues" evidence="2">
    <location>
        <begin position="146"/>
        <end position="157"/>
    </location>
</feature>
<dbReference type="Proteomes" id="UP000265515">
    <property type="component" value="Unassembled WGS sequence"/>
</dbReference>
<keyword evidence="4" id="KW-1185">Reference proteome</keyword>
<gene>
    <name evidence="3" type="ORF">CBR_g54416</name>
</gene>
<feature type="region of interest" description="Disordered" evidence="2">
    <location>
        <begin position="415"/>
        <end position="443"/>
    </location>
</feature>
<sequence length="1222" mass="133369">MRVNDDVSKKTRETSSRGSSLMGFRGRPSKATRSCMEPLTFQWCDGKEVVYVEDDEVEDEDQPEELQRGAQIMGDVQGQRSGGSNRLPSLSSRRAHSGAGVIQKGIPTPGSSRQGLINGDEGLRNGCGPALTKGKQMMTTVSNTGHLDEEQFTDGRGRSVSNTGHLDEEQLTDGRGRGNSRRQRTKNRENVHVSRREVYGAHNCVSAQHQKSRKVNKYQSHEISSDDADDPKGFGARKNIQQTGEQKFRFEEEDGERDEEEEEYVYEEEGEEREDNEIDIFGHEKKFKVKFQRLKFGGEQPRQQRSPLHQGEMCEEYGPYPVAKVQGSSHREPYGTGRERKDEGIMPRQDRMHNGWPSYSDDSLGAAQDVTQHNHRVTTQVGIAGKGNASTARAVGRGNNRLKRTRQARFDDHVQRYGSGRLGRDNLVDRGLDTLDGPTNGEQGHEALERVEEEKLQRKRNGKAEVLDIKRTPEPVEENVLAEAVKEGDKVSDGQYGGPPAKSRARTPDQESGGRPVGAAGEHACSSSSRQLESKQSQGAEHANGKSTHFANELTDDAVVGDESARKMDILSSTSKSMEPAALATRSKNAGHRTERQVGLAKGINEDKHPEADDPQQVATSCEGARTADPMRNEEEMGGGMPSSRDSLVENGGRAGETANCSSNEMGETIPHDDVDGLENDRQAGEARARMTGEGREDEGTEEQPGNSITTKSSKRLLTSPSGTTRNPSRKTHSVMEWDEGFGNPGPLKRSKTIMLSRTPEKTLQPRGQTLQHTSDQGALHPGKLVRSRLFHPQEDNETGALCADNMQEMNPLYVWTSGSPGQMEGRHPSSGSGSPRTKADAARTVMKEGGPPTMSTLKSFHAATASAQVSGLTVSEDYGGANDAARRYSEPGKGGAKGLAGDSEQSTLFEYQRERQVLEVETQKVVKRVHEELQRKLAAHEEWCKRLKDGIGKQFDRVEGRIRKLEENFDGAQHEARSKRQRLVMIADERLKMIRDWGEVERKSIKDCIADYIEKARKDLNGTGEVLKSELVGVKIALDGALGPLVNLVKEVPATGPINKPRVAQQSADGRGASQEAGTHGARNGGNTAEACKAPHLQAGEEEDEALNTQLVVEEGGVAKTQQQVVEEGDVAKTQQKVVEEGGVGKTQQQVVEEGGVAKSQHVEEGGVAKTEQEGTHVKAQVAHAGEVAELRLSPEGGDVMTKVVTEDGGSVETMLTSATC</sequence>
<feature type="compositionally biased region" description="Basic and acidic residues" evidence="2">
    <location>
        <begin position="329"/>
        <end position="353"/>
    </location>
</feature>
<protein>
    <submittedName>
        <fullName evidence="3">Uncharacterized protein</fullName>
    </submittedName>
</protein>
<feature type="compositionally biased region" description="Basic and acidic residues" evidence="2">
    <location>
        <begin position="670"/>
        <end position="695"/>
    </location>
</feature>
<evidence type="ECO:0000256" key="2">
    <source>
        <dbReference type="SAM" id="MobiDB-lite"/>
    </source>
</evidence>
<feature type="compositionally biased region" description="Polar residues" evidence="2">
    <location>
        <begin position="78"/>
        <end position="92"/>
    </location>
</feature>
<feature type="region of interest" description="Disordered" evidence="2">
    <location>
        <begin position="482"/>
        <end position="751"/>
    </location>
</feature>
<feature type="region of interest" description="Disordered" evidence="2">
    <location>
        <begin position="1058"/>
        <end position="1090"/>
    </location>
</feature>
<comment type="caution">
    <text evidence="3">The sequence shown here is derived from an EMBL/GenBank/DDBJ whole genome shotgun (WGS) entry which is preliminary data.</text>
</comment>
<feature type="region of interest" description="Disordered" evidence="2">
    <location>
        <begin position="1"/>
        <end position="32"/>
    </location>
</feature>
<accession>A0A388MC27</accession>
<keyword evidence="1" id="KW-0175">Coiled coil</keyword>
<feature type="compositionally biased region" description="Acidic residues" evidence="2">
    <location>
        <begin position="54"/>
        <end position="64"/>
    </location>
</feature>
<evidence type="ECO:0000256" key="1">
    <source>
        <dbReference type="SAM" id="Coils"/>
    </source>
</evidence>
<dbReference type="Gramene" id="GBG92116">
    <property type="protein sequence ID" value="GBG92116"/>
    <property type="gene ID" value="CBR_g54416"/>
</dbReference>
<feature type="region of interest" description="Disordered" evidence="2">
    <location>
        <begin position="54"/>
        <end position="112"/>
    </location>
</feature>
<proteinExistence type="predicted"/>
<feature type="coiled-coil region" evidence="1">
    <location>
        <begin position="956"/>
        <end position="983"/>
    </location>
</feature>
<name>A0A388MC27_CHABU</name>
<evidence type="ECO:0000313" key="4">
    <source>
        <dbReference type="Proteomes" id="UP000265515"/>
    </source>
</evidence>
<feature type="compositionally biased region" description="Acidic residues" evidence="2">
    <location>
        <begin position="251"/>
        <end position="278"/>
    </location>
</feature>
<dbReference type="AlphaFoldDB" id="A0A388MC27"/>
<feature type="compositionally biased region" description="Polar residues" evidence="2">
    <location>
        <begin position="704"/>
        <end position="727"/>
    </location>
</feature>
<dbReference type="EMBL" id="BFEA01001003">
    <property type="protein sequence ID" value="GBG92116.1"/>
    <property type="molecule type" value="Genomic_DNA"/>
</dbReference>
<organism evidence="3 4">
    <name type="scientific">Chara braunii</name>
    <name type="common">Braun's stonewort</name>
    <dbReference type="NCBI Taxonomy" id="69332"/>
    <lineage>
        <taxon>Eukaryota</taxon>
        <taxon>Viridiplantae</taxon>
        <taxon>Streptophyta</taxon>
        <taxon>Charophyceae</taxon>
        <taxon>Charales</taxon>
        <taxon>Characeae</taxon>
        <taxon>Chara</taxon>
    </lineage>
</organism>
<evidence type="ECO:0000313" key="3">
    <source>
        <dbReference type="EMBL" id="GBG92116.1"/>
    </source>
</evidence>
<feature type="compositionally biased region" description="Basic and acidic residues" evidence="2">
    <location>
        <begin position="186"/>
        <end position="199"/>
    </location>
</feature>
<feature type="compositionally biased region" description="Basic and acidic residues" evidence="2">
    <location>
        <begin position="1"/>
        <end position="15"/>
    </location>
</feature>